<comment type="caution">
    <text evidence="1">The sequence shown here is derived from an EMBL/GenBank/DDBJ whole genome shotgun (WGS) entry which is preliminary data.</text>
</comment>
<feature type="non-terminal residue" evidence="1">
    <location>
        <position position="1"/>
    </location>
</feature>
<dbReference type="Proteomes" id="UP000265520">
    <property type="component" value="Unassembled WGS sequence"/>
</dbReference>
<dbReference type="EMBL" id="LXQA010864376">
    <property type="protein sequence ID" value="MCI74614.1"/>
    <property type="molecule type" value="Genomic_DNA"/>
</dbReference>
<accession>A0A392UPQ2</accession>
<organism evidence="1 2">
    <name type="scientific">Trifolium medium</name>
    <dbReference type="NCBI Taxonomy" id="97028"/>
    <lineage>
        <taxon>Eukaryota</taxon>
        <taxon>Viridiplantae</taxon>
        <taxon>Streptophyta</taxon>
        <taxon>Embryophyta</taxon>
        <taxon>Tracheophyta</taxon>
        <taxon>Spermatophyta</taxon>
        <taxon>Magnoliopsida</taxon>
        <taxon>eudicotyledons</taxon>
        <taxon>Gunneridae</taxon>
        <taxon>Pentapetalae</taxon>
        <taxon>rosids</taxon>
        <taxon>fabids</taxon>
        <taxon>Fabales</taxon>
        <taxon>Fabaceae</taxon>
        <taxon>Papilionoideae</taxon>
        <taxon>50 kb inversion clade</taxon>
        <taxon>NPAAA clade</taxon>
        <taxon>Hologalegina</taxon>
        <taxon>IRL clade</taxon>
        <taxon>Trifolieae</taxon>
        <taxon>Trifolium</taxon>
    </lineage>
</organism>
<reference evidence="1 2" key="1">
    <citation type="journal article" date="2018" name="Front. Plant Sci.">
        <title>Red Clover (Trifolium pratense) and Zigzag Clover (T. medium) - A Picture of Genomic Similarities and Differences.</title>
        <authorList>
            <person name="Dluhosova J."/>
            <person name="Istvanek J."/>
            <person name="Nedelnik J."/>
            <person name="Repkova J."/>
        </authorList>
    </citation>
    <scope>NUCLEOTIDE SEQUENCE [LARGE SCALE GENOMIC DNA]</scope>
    <source>
        <strain evidence="2">cv. 10/8</strain>
        <tissue evidence="1">Leaf</tissue>
    </source>
</reference>
<protein>
    <submittedName>
        <fullName evidence="1">Uncharacterized protein</fullName>
    </submittedName>
</protein>
<evidence type="ECO:0000313" key="1">
    <source>
        <dbReference type="EMBL" id="MCI74614.1"/>
    </source>
</evidence>
<evidence type="ECO:0000313" key="2">
    <source>
        <dbReference type="Proteomes" id="UP000265520"/>
    </source>
</evidence>
<keyword evidence="2" id="KW-1185">Reference proteome</keyword>
<proteinExistence type="predicted"/>
<dbReference type="AlphaFoldDB" id="A0A392UPQ2"/>
<name>A0A392UPQ2_9FABA</name>
<sequence length="31" mass="3563">EFGTRLDGVILVVKRMQPMWDGGVDNNVDWD</sequence>